<dbReference type="Proteomes" id="UP000549343">
    <property type="component" value="Unassembled WGS sequence"/>
</dbReference>
<sequence length="114" mass="11797">MERAHAGIGIAVSLGLCLVLPGCSDGEEERKADCAKISSALSATADPSAEQVLEALREVRPGLEDDEIAEHVDTVIASGAKDLASDGKAEMSDDEALRFAEAAERIRDACGLSG</sequence>
<evidence type="ECO:0000313" key="4">
    <source>
        <dbReference type="Proteomes" id="UP001501427"/>
    </source>
</evidence>
<dbReference type="EMBL" id="BAAAHD010000094">
    <property type="protein sequence ID" value="GAA0599128.1"/>
    <property type="molecule type" value="Genomic_DNA"/>
</dbReference>
<dbReference type="AlphaFoldDB" id="A0A7W7N1N0"/>
<proteinExistence type="predicted"/>
<keyword evidence="2" id="KW-0456">Lyase</keyword>
<accession>A0A7W7N1N0</accession>
<dbReference type="Proteomes" id="UP001501427">
    <property type="component" value="Unassembled WGS sequence"/>
</dbReference>
<evidence type="ECO:0000313" key="1">
    <source>
        <dbReference type="EMBL" id="GAA0599128.1"/>
    </source>
</evidence>
<keyword evidence="4" id="KW-1185">Reference proteome</keyword>
<comment type="caution">
    <text evidence="2">The sequence shown here is derived from an EMBL/GenBank/DDBJ whole genome shotgun (WGS) entry which is preliminary data.</text>
</comment>
<organism evidence="2 3">
    <name type="scientific">Actinomadura livida</name>
    <dbReference type="NCBI Taxonomy" id="79909"/>
    <lineage>
        <taxon>Bacteria</taxon>
        <taxon>Bacillati</taxon>
        <taxon>Actinomycetota</taxon>
        <taxon>Actinomycetes</taxon>
        <taxon>Streptosporangiales</taxon>
        <taxon>Thermomonosporaceae</taxon>
        <taxon>Actinomadura</taxon>
    </lineage>
</organism>
<dbReference type="EMBL" id="JACHMV010000001">
    <property type="protein sequence ID" value="MBB4778132.1"/>
    <property type="molecule type" value="Genomic_DNA"/>
</dbReference>
<protein>
    <submittedName>
        <fullName evidence="2">Citrate lyase beta subunit</fullName>
    </submittedName>
</protein>
<dbReference type="RefSeq" id="WP_184889029.1">
    <property type="nucleotide sequence ID" value="NZ_BAAAHD010000094.1"/>
</dbReference>
<reference evidence="1 4" key="1">
    <citation type="journal article" date="2019" name="Int. J. Syst. Evol. Microbiol.">
        <title>The Global Catalogue of Microorganisms (GCM) 10K type strain sequencing project: providing services to taxonomists for standard genome sequencing and annotation.</title>
        <authorList>
            <consortium name="The Broad Institute Genomics Platform"/>
            <consortium name="The Broad Institute Genome Sequencing Center for Infectious Disease"/>
            <person name="Wu L."/>
            <person name="Ma J."/>
        </authorList>
    </citation>
    <scope>NUCLEOTIDE SEQUENCE [LARGE SCALE GENOMIC DNA]</scope>
    <source>
        <strain evidence="1 4">JCM 10667</strain>
    </source>
</reference>
<evidence type="ECO:0000313" key="2">
    <source>
        <dbReference type="EMBL" id="MBB4778132.1"/>
    </source>
</evidence>
<dbReference type="GO" id="GO:0016829">
    <property type="term" value="F:lyase activity"/>
    <property type="evidence" value="ECO:0007669"/>
    <property type="project" value="UniProtKB-KW"/>
</dbReference>
<reference evidence="2 3" key="2">
    <citation type="submission" date="2020-08" db="EMBL/GenBank/DDBJ databases">
        <title>Sequencing the genomes of 1000 actinobacteria strains.</title>
        <authorList>
            <person name="Klenk H.-P."/>
        </authorList>
    </citation>
    <scope>NUCLEOTIDE SEQUENCE [LARGE SCALE GENOMIC DNA]</scope>
    <source>
        <strain evidence="2 3">DSM 44772</strain>
    </source>
</reference>
<reference evidence="1" key="3">
    <citation type="submission" date="2023-12" db="EMBL/GenBank/DDBJ databases">
        <authorList>
            <person name="Sun Q."/>
            <person name="Inoue M."/>
        </authorList>
    </citation>
    <scope>NUCLEOTIDE SEQUENCE</scope>
    <source>
        <strain evidence="1">JCM 10667</strain>
    </source>
</reference>
<name>A0A7W7N1N0_9ACTN</name>
<gene>
    <name evidence="2" type="ORF">F4557_006550</name>
    <name evidence="1" type="ORF">GCM10009546_71370</name>
</gene>
<evidence type="ECO:0000313" key="3">
    <source>
        <dbReference type="Proteomes" id="UP000549343"/>
    </source>
</evidence>